<dbReference type="STRING" id="5539.A0A3E2HQW4"/>
<evidence type="ECO:0000259" key="10">
    <source>
        <dbReference type="Pfam" id="PF04494"/>
    </source>
</evidence>
<dbReference type="PANTHER" id="PTHR19879">
    <property type="entry name" value="TRANSCRIPTION INITIATION FACTOR TFIID"/>
    <property type="match status" value="1"/>
</dbReference>
<dbReference type="Pfam" id="PF08513">
    <property type="entry name" value="LisH"/>
    <property type="match status" value="1"/>
</dbReference>
<feature type="repeat" description="WD" evidence="8">
    <location>
        <begin position="616"/>
        <end position="643"/>
    </location>
</feature>
<feature type="compositionally biased region" description="Gly residues" evidence="9">
    <location>
        <begin position="650"/>
        <end position="663"/>
    </location>
</feature>
<reference evidence="11 12" key="1">
    <citation type="submission" date="2018-05" db="EMBL/GenBank/DDBJ databases">
        <title>Draft genome sequence of Scytalidium lignicola DSM 105466, a ubiquitous saprotrophic fungus.</title>
        <authorList>
            <person name="Buettner E."/>
            <person name="Gebauer A.M."/>
            <person name="Hofrichter M."/>
            <person name="Liers C."/>
            <person name="Kellner H."/>
        </authorList>
    </citation>
    <scope>NUCLEOTIDE SEQUENCE [LARGE SCALE GENOMIC DNA]</scope>
    <source>
        <strain evidence="11 12">DSM 105466</strain>
    </source>
</reference>
<keyword evidence="4" id="KW-0677">Repeat</keyword>
<dbReference type="PANTHER" id="PTHR19879:SF1">
    <property type="entry name" value="CANNONBALL-RELATED"/>
    <property type="match status" value="1"/>
</dbReference>
<evidence type="ECO:0000256" key="8">
    <source>
        <dbReference type="PROSITE-ProRule" id="PRU00221"/>
    </source>
</evidence>
<dbReference type="InterPro" id="IPR006594">
    <property type="entry name" value="LisH"/>
</dbReference>
<evidence type="ECO:0000256" key="6">
    <source>
        <dbReference type="ARBA" id="ARBA00023163"/>
    </source>
</evidence>
<feature type="region of interest" description="Disordered" evidence="9">
    <location>
        <begin position="1"/>
        <end position="35"/>
    </location>
</feature>
<keyword evidence="6" id="KW-0804">Transcription</keyword>
<feature type="region of interest" description="Disordered" evidence="9">
    <location>
        <begin position="283"/>
        <end position="302"/>
    </location>
</feature>
<dbReference type="InterPro" id="IPR036322">
    <property type="entry name" value="WD40_repeat_dom_sf"/>
</dbReference>
<organism evidence="11 12">
    <name type="scientific">Scytalidium lignicola</name>
    <name type="common">Hyphomycete</name>
    <dbReference type="NCBI Taxonomy" id="5539"/>
    <lineage>
        <taxon>Eukaryota</taxon>
        <taxon>Fungi</taxon>
        <taxon>Dikarya</taxon>
        <taxon>Ascomycota</taxon>
        <taxon>Pezizomycotina</taxon>
        <taxon>Leotiomycetes</taxon>
        <taxon>Leotiomycetes incertae sedis</taxon>
        <taxon>Scytalidium</taxon>
    </lineage>
</organism>
<dbReference type="PROSITE" id="PS50896">
    <property type="entry name" value="LISH"/>
    <property type="match status" value="1"/>
</dbReference>
<dbReference type="GO" id="GO:0005669">
    <property type="term" value="C:transcription factor TFIID complex"/>
    <property type="evidence" value="ECO:0007669"/>
    <property type="project" value="TreeGrafter"/>
</dbReference>
<feature type="compositionally biased region" description="Gly residues" evidence="9">
    <location>
        <begin position="685"/>
        <end position="708"/>
    </location>
</feature>
<dbReference type="Pfam" id="PF04494">
    <property type="entry name" value="TFIID_NTD2"/>
    <property type="match status" value="1"/>
</dbReference>
<feature type="domain" description="TFIID subunit TAF5 NTD2" evidence="10">
    <location>
        <begin position="81"/>
        <end position="211"/>
    </location>
</feature>
<dbReference type="Gene3D" id="1.25.40.500">
    <property type="entry name" value="TFIID subunit TAF5, NTD2 domain"/>
    <property type="match status" value="1"/>
</dbReference>
<comment type="subcellular location">
    <subcellularLocation>
        <location evidence="1">Nucleus</location>
    </subcellularLocation>
</comment>
<dbReference type="Gene3D" id="2.130.10.10">
    <property type="entry name" value="YVTN repeat-like/Quinoprotein amine dehydrogenase"/>
    <property type="match status" value="2"/>
</dbReference>
<evidence type="ECO:0000256" key="2">
    <source>
        <dbReference type="ARBA" id="ARBA00009435"/>
    </source>
</evidence>
<evidence type="ECO:0000256" key="4">
    <source>
        <dbReference type="ARBA" id="ARBA00022737"/>
    </source>
</evidence>
<feature type="repeat" description="WD" evidence="8">
    <location>
        <begin position="367"/>
        <end position="400"/>
    </location>
</feature>
<keyword evidence="12" id="KW-1185">Reference proteome</keyword>
<dbReference type="SUPFAM" id="SSF160897">
    <property type="entry name" value="Taf5 N-terminal domain-like"/>
    <property type="match status" value="1"/>
</dbReference>
<dbReference type="SMART" id="SM00667">
    <property type="entry name" value="LisH"/>
    <property type="match status" value="1"/>
</dbReference>
<dbReference type="InterPro" id="IPR015943">
    <property type="entry name" value="WD40/YVTN_repeat-like_dom_sf"/>
</dbReference>
<comment type="caution">
    <text evidence="11">The sequence shown here is derived from an EMBL/GenBank/DDBJ whole genome shotgun (WGS) entry which is preliminary data.</text>
</comment>
<evidence type="ECO:0000256" key="1">
    <source>
        <dbReference type="ARBA" id="ARBA00004123"/>
    </source>
</evidence>
<evidence type="ECO:0000313" key="11">
    <source>
        <dbReference type="EMBL" id="RFU35753.1"/>
    </source>
</evidence>
<dbReference type="InterPro" id="IPR019775">
    <property type="entry name" value="WD40_repeat_CS"/>
</dbReference>
<feature type="repeat" description="WD" evidence="8">
    <location>
        <begin position="566"/>
        <end position="607"/>
    </location>
</feature>
<feature type="region of interest" description="Disordered" evidence="9">
    <location>
        <begin position="789"/>
        <end position="834"/>
    </location>
</feature>
<dbReference type="EMBL" id="NCSJ02000005">
    <property type="protein sequence ID" value="RFU35753.1"/>
    <property type="molecule type" value="Genomic_DNA"/>
</dbReference>
<proteinExistence type="inferred from homology"/>
<dbReference type="InterPro" id="IPR020472">
    <property type="entry name" value="WD40_PAC1"/>
</dbReference>
<dbReference type="InterPro" id="IPR001680">
    <property type="entry name" value="WD40_rpt"/>
</dbReference>
<feature type="repeat" description="WD" evidence="8">
    <location>
        <begin position="522"/>
        <end position="565"/>
    </location>
</feature>
<feature type="non-terminal residue" evidence="11">
    <location>
        <position position="928"/>
    </location>
</feature>
<keyword evidence="7" id="KW-0539">Nucleus</keyword>
<dbReference type="PROSITE" id="PS50294">
    <property type="entry name" value="WD_REPEATS_REGION"/>
    <property type="match status" value="4"/>
</dbReference>
<sequence>MSNHQPSSAGGGPPPGGMAGQSAGQGPPPPAQNMSQQNLNQIVIEYLLKKGYNRTEQMLRQESTNVDRDGKPIHERAEDLGTAKYAKGFRLLSNWIDQNLDIYKAELRRVLWPVFVYSYLELIQNGFSADGQSFLKEFSSQFEKVHHDELNVFETVTLAAQVMDNEMTKLYRSTKYRIPLNTHVYFNILTFLESNSKAGGTVILYLLQTYCQVTETTRGPIDQFSFEAIIRQAHSGNDDEGDLQEGIPGVFTGVTNKDIQNNNAVLRLGPMPMEPELATDVRAELEEEDSKNPPVGGKPSLVEEFDRTIKREDSADGPTRTEIPLPPSRARDVVMEVQKIKENRDRFKIDGRTGGIGPAISVCMFTFHNTLDSVTCVEFSDDTNLVAVGTEESYIRVWNLHGDPLPTLVKSEKNSPPTNSRRLIGHSATVYSVSFSPSIERPENADPSTPSTIPRLLLSSSSDKTVRLWSLETWTCLVVYKGHEGPVWNVRWGPFGHYFATCGWDKTVRVWAQDHISYLRMMVGHDSSVNQVAWHPNGAYIFSASDQVDKSVRMWSFVTGECVRVFTGHTEFISALECSPSGRILASADGGGSIILWDLAKGTMIKRCRGHGKGGIWSLSFSVESTVLASGAADGTVRIWDVEVPTDPYKGGGTDGEVVGTGGQADATRITNAGPNSTQANATGSSGGGGGSSSSGGTGGVGGVSGGSGKKKGKETMITPDQISAFPTKKTPVYNVKFTRMNLLMAGSRFRHLLFLLSHFPICIRSNGGLRKQGATTWEDVLNGQQKVRQEHIHRSKNGSESSFESDSDFDFDSDNGDNSEAIGDQGTQHEFTGGKILPRINNLKVISKATRKEFEKEFAKLAYGCGGKMTRGQYSRLAFSEHAIDQIRERAWKRLSLWVDNPEEEYSTEGTNKDLADLSDLTNRCFT</sequence>
<dbReference type="GO" id="GO:0016251">
    <property type="term" value="F:RNA polymerase II general transcription initiation factor activity"/>
    <property type="evidence" value="ECO:0007669"/>
    <property type="project" value="TreeGrafter"/>
</dbReference>
<feature type="repeat" description="WD" evidence="8">
    <location>
        <begin position="480"/>
        <end position="511"/>
    </location>
</feature>
<keyword evidence="3 8" id="KW-0853">WD repeat</keyword>
<protein>
    <recommendedName>
        <fullName evidence="10">TFIID subunit TAF5 NTD2 domain-containing protein</fullName>
    </recommendedName>
</protein>
<dbReference type="OMA" id="DAQHYEQ"/>
<dbReference type="CDD" id="cd00200">
    <property type="entry name" value="WD40"/>
    <property type="match status" value="1"/>
</dbReference>
<evidence type="ECO:0000256" key="7">
    <source>
        <dbReference type="ARBA" id="ARBA00023242"/>
    </source>
</evidence>
<gene>
    <name evidence="11" type="ORF">B7463_g627</name>
</gene>
<feature type="repeat" description="WD" evidence="8">
    <location>
        <begin position="423"/>
        <end position="479"/>
    </location>
</feature>
<dbReference type="SUPFAM" id="SSF50978">
    <property type="entry name" value="WD40 repeat-like"/>
    <property type="match status" value="1"/>
</dbReference>
<feature type="region of interest" description="Disordered" evidence="9">
    <location>
        <begin position="646"/>
        <end position="721"/>
    </location>
</feature>
<name>A0A3E2HQW4_SCYLI</name>
<accession>A0A3E2HQW4</accession>
<feature type="compositionally biased region" description="Acidic residues" evidence="9">
    <location>
        <begin position="804"/>
        <end position="818"/>
    </location>
</feature>
<dbReference type="PRINTS" id="PR00320">
    <property type="entry name" value="GPROTEINBRPT"/>
</dbReference>
<feature type="compositionally biased region" description="Polar residues" evidence="9">
    <location>
        <begin position="669"/>
        <end position="682"/>
    </location>
</feature>
<dbReference type="Pfam" id="PF00400">
    <property type="entry name" value="WD40"/>
    <property type="match status" value="6"/>
</dbReference>
<comment type="similarity">
    <text evidence="2">Belongs to the WD repeat TAF5 family.</text>
</comment>
<feature type="non-terminal residue" evidence="11">
    <location>
        <position position="1"/>
    </location>
</feature>
<evidence type="ECO:0000256" key="9">
    <source>
        <dbReference type="SAM" id="MobiDB-lite"/>
    </source>
</evidence>
<evidence type="ECO:0000313" key="12">
    <source>
        <dbReference type="Proteomes" id="UP000258309"/>
    </source>
</evidence>
<dbReference type="AlphaFoldDB" id="A0A3E2HQW4"/>
<dbReference type="Proteomes" id="UP000258309">
    <property type="component" value="Unassembled WGS sequence"/>
</dbReference>
<evidence type="ECO:0000256" key="5">
    <source>
        <dbReference type="ARBA" id="ARBA00023015"/>
    </source>
</evidence>
<dbReference type="SMART" id="SM00320">
    <property type="entry name" value="WD40"/>
    <property type="match status" value="6"/>
</dbReference>
<dbReference type="CDD" id="cd08044">
    <property type="entry name" value="TAF5_NTD2"/>
    <property type="match status" value="1"/>
</dbReference>
<dbReference type="PROSITE" id="PS50082">
    <property type="entry name" value="WD_REPEATS_2"/>
    <property type="match status" value="6"/>
</dbReference>
<dbReference type="GO" id="GO:0006367">
    <property type="term" value="P:transcription initiation at RNA polymerase II promoter"/>
    <property type="evidence" value="ECO:0007669"/>
    <property type="project" value="TreeGrafter"/>
</dbReference>
<keyword evidence="5" id="KW-0805">Transcription regulation</keyword>
<dbReference type="OrthoDB" id="10266330at2759"/>
<dbReference type="PROSITE" id="PS00678">
    <property type="entry name" value="WD_REPEATS_1"/>
    <property type="match status" value="1"/>
</dbReference>
<dbReference type="InterPro" id="IPR037264">
    <property type="entry name" value="TFIID_NTD2_sf"/>
</dbReference>
<dbReference type="InterPro" id="IPR007582">
    <property type="entry name" value="TFIID_NTD2"/>
</dbReference>
<evidence type="ECO:0000256" key="3">
    <source>
        <dbReference type="ARBA" id="ARBA00022574"/>
    </source>
</evidence>